<dbReference type="RefSeq" id="WP_013158390.1">
    <property type="nucleotide sequence ID" value="NC_014212.1"/>
</dbReference>
<evidence type="ECO:0000256" key="9">
    <source>
        <dbReference type="ARBA" id="ARBA00022516"/>
    </source>
</evidence>
<feature type="transmembrane region" description="Helical" evidence="19">
    <location>
        <begin position="80"/>
        <end position="96"/>
    </location>
</feature>
<evidence type="ECO:0000256" key="19">
    <source>
        <dbReference type="SAM" id="Phobius"/>
    </source>
</evidence>
<dbReference type="GO" id="GO:0005886">
    <property type="term" value="C:plasma membrane"/>
    <property type="evidence" value="ECO:0007669"/>
    <property type="project" value="UniProtKB-SubCell"/>
</dbReference>
<comment type="pathway">
    <text evidence="4">Lipid metabolism.</text>
</comment>
<comment type="pathway">
    <text evidence="3 18">Phospholipid metabolism; CDP-diacylglycerol biosynthesis; CDP-diacylglycerol from sn-glycerol 3-phosphate: step 3/3.</text>
</comment>
<feature type="transmembrane region" description="Helical" evidence="19">
    <location>
        <begin position="103"/>
        <end position="122"/>
    </location>
</feature>
<keyword evidence="14" id="KW-0443">Lipid metabolism</keyword>
<evidence type="ECO:0000256" key="6">
    <source>
        <dbReference type="ARBA" id="ARBA00012487"/>
    </source>
</evidence>
<feature type="transmembrane region" description="Helical" evidence="19">
    <location>
        <begin position="134"/>
        <end position="155"/>
    </location>
</feature>
<dbReference type="Pfam" id="PF01148">
    <property type="entry name" value="CTP_transf_1"/>
    <property type="match status" value="1"/>
</dbReference>
<protein>
    <recommendedName>
        <fullName evidence="7 18">Phosphatidate cytidylyltransferase</fullName>
        <ecNumber evidence="6 18">2.7.7.41</ecNumber>
    </recommendedName>
</protein>
<evidence type="ECO:0000256" key="7">
    <source>
        <dbReference type="ARBA" id="ARBA00019373"/>
    </source>
</evidence>
<dbReference type="HOGENOM" id="CLU_037294_3_1_0"/>
<keyword evidence="13 19" id="KW-1133">Transmembrane helix</keyword>
<keyword evidence="16" id="KW-0594">Phospholipid biosynthesis</keyword>
<evidence type="ECO:0000256" key="8">
    <source>
        <dbReference type="ARBA" id="ARBA00022475"/>
    </source>
</evidence>
<feature type="transmembrane region" description="Helical" evidence="19">
    <location>
        <begin position="52"/>
        <end position="68"/>
    </location>
</feature>
<reference evidence="20 21" key="1">
    <citation type="journal article" date="2010" name="Stand. Genomic Sci.">
        <title>Complete genome sequence of Meiothermus silvanus type strain (VI-R2).</title>
        <authorList>
            <person name="Sikorski J."/>
            <person name="Tindall B.J."/>
            <person name="Lowry S."/>
            <person name="Lucas S."/>
            <person name="Nolan M."/>
            <person name="Copeland A."/>
            <person name="Glavina Del Rio T."/>
            <person name="Tice H."/>
            <person name="Cheng J.F."/>
            <person name="Han C."/>
            <person name="Pitluck S."/>
            <person name="Liolios K."/>
            <person name="Ivanova N."/>
            <person name="Mavromatis K."/>
            <person name="Mikhailova N."/>
            <person name="Pati A."/>
            <person name="Goodwin L."/>
            <person name="Chen A."/>
            <person name="Palaniappan K."/>
            <person name="Land M."/>
            <person name="Hauser L."/>
            <person name="Chang Y.J."/>
            <person name="Jeffries C.D."/>
            <person name="Rohde M."/>
            <person name="Goker M."/>
            <person name="Woyke T."/>
            <person name="Bristow J."/>
            <person name="Eisen J.A."/>
            <person name="Markowitz V."/>
            <person name="Hugenholtz P."/>
            <person name="Kyrpides N.C."/>
            <person name="Klenk H.P."/>
            <person name="Lapidus A."/>
        </authorList>
    </citation>
    <scope>NUCLEOTIDE SEQUENCE [LARGE SCALE GENOMIC DNA]</scope>
    <source>
        <strain evidence="21">ATCC 700542 / DSM 9946 / VI-R2</strain>
    </source>
</reference>
<comment type="similarity">
    <text evidence="5 18">Belongs to the CDS family.</text>
</comment>
<dbReference type="eggNOG" id="COG0575">
    <property type="taxonomic scope" value="Bacteria"/>
</dbReference>
<name>D7BGM1_ALLS1</name>
<dbReference type="EC" id="2.7.7.41" evidence="6 18"/>
<feature type="transmembrane region" description="Helical" evidence="19">
    <location>
        <begin position="176"/>
        <end position="198"/>
    </location>
</feature>
<feature type="transmembrane region" description="Helical" evidence="19">
    <location>
        <begin position="6"/>
        <end position="32"/>
    </location>
</feature>
<evidence type="ECO:0000256" key="4">
    <source>
        <dbReference type="ARBA" id="ARBA00005189"/>
    </source>
</evidence>
<dbReference type="AlphaFoldDB" id="D7BGM1"/>
<evidence type="ECO:0000256" key="11">
    <source>
        <dbReference type="ARBA" id="ARBA00022692"/>
    </source>
</evidence>
<keyword evidence="11 18" id="KW-0812">Transmembrane</keyword>
<keyword evidence="8" id="KW-1003">Cell membrane</keyword>
<dbReference type="GO" id="GO:0016024">
    <property type="term" value="P:CDP-diacylglycerol biosynthetic process"/>
    <property type="evidence" value="ECO:0007669"/>
    <property type="project" value="UniProtKB-UniPathway"/>
</dbReference>
<feature type="transmembrane region" description="Helical" evidence="19">
    <location>
        <begin position="257"/>
        <end position="274"/>
    </location>
</feature>
<gene>
    <name evidence="20" type="ordered locus">Mesil_1962</name>
</gene>
<evidence type="ECO:0000313" key="21">
    <source>
        <dbReference type="Proteomes" id="UP000001916"/>
    </source>
</evidence>
<evidence type="ECO:0000256" key="10">
    <source>
        <dbReference type="ARBA" id="ARBA00022679"/>
    </source>
</evidence>
<dbReference type="KEGG" id="msv:Mesil_1962"/>
<proteinExistence type="inferred from homology"/>
<evidence type="ECO:0000256" key="13">
    <source>
        <dbReference type="ARBA" id="ARBA00022989"/>
    </source>
</evidence>
<organism evidence="20 21">
    <name type="scientific">Allomeiothermus silvanus (strain ATCC 700542 / DSM 9946 / NBRC 106475 / NCIMB 13440 / VI-R2)</name>
    <name type="common">Thermus silvanus</name>
    <dbReference type="NCBI Taxonomy" id="526227"/>
    <lineage>
        <taxon>Bacteria</taxon>
        <taxon>Thermotogati</taxon>
        <taxon>Deinococcota</taxon>
        <taxon>Deinococci</taxon>
        <taxon>Thermales</taxon>
        <taxon>Thermaceae</taxon>
        <taxon>Allomeiothermus</taxon>
    </lineage>
</organism>
<evidence type="ECO:0000256" key="18">
    <source>
        <dbReference type="RuleBase" id="RU003938"/>
    </source>
</evidence>
<dbReference type="EMBL" id="CP002042">
    <property type="protein sequence ID" value="ADH63837.1"/>
    <property type="molecule type" value="Genomic_DNA"/>
</dbReference>
<dbReference type="STRING" id="526227.Mesil_1962"/>
<keyword evidence="17" id="KW-1208">Phospholipid metabolism</keyword>
<dbReference type="UniPathway" id="UPA00557">
    <property type="reaction ID" value="UER00614"/>
</dbReference>
<dbReference type="PANTHER" id="PTHR46382:SF1">
    <property type="entry name" value="PHOSPHATIDATE CYTIDYLYLTRANSFERASE"/>
    <property type="match status" value="1"/>
</dbReference>
<evidence type="ECO:0000256" key="2">
    <source>
        <dbReference type="ARBA" id="ARBA00004651"/>
    </source>
</evidence>
<evidence type="ECO:0000313" key="20">
    <source>
        <dbReference type="EMBL" id="ADH63837.1"/>
    </source>
</evidence>
<keyword evidence="21" id="KW-1185">Reference proteome</keyword>
<evidence type="ECO:0000256" key="14">
    <source>
        <dbReference type="ARBA" id="ARBA00023098"/>
    </source>
</evidence>
<sequence length="275" mass="30376">MVSSVVGVAILGFIMWVGLPLVIPALVFLLWLGSAELRDMLAKRGIELNMAFLRWGGLLMLVFSYPPLSSQYPGIPWREIALGLVLIGAFSYELLNGANIPRFAYSLMAFLYLPWMLGYFLLLRYHPHDDTLGIWTLTLPLLAAFATDVGAYFIGRFFGRNKLAPTISPGKTVEGSIGGIASSFGVLLIYTSIVRHFYPESAFALLQPLELFVFSLLLSLAAQLGDLTESMLKRYCGVKDSGSFLPGHGGLLDRMDSVLFSVPLAYYLLVIFYPI</sequence>
<evidence type="ECO:0000256" key="12">
    <source>
        <dbReference type="ARBA" id="ARBA00022695"/>
    </source>
</evidence>
<keyword evidence="9" id="KW-0444">Lipid biosynthesis</keyword>
<keyword evidence="10 18" id="KW-0808">Transferase</keyword>
<evidence type="ECO:0000256" key="5">
    <source>
        <dbReference type="ARBA" id="ARBA00010185"/>
    </source>
</evidence>
<evidence type="ECO:0000256" key="3">
    <source>
        <dbReference type="ARBA" id="ARBA00005119"/>
    </source>
</evidence>
<comment type="catalytic activity">
    <reaction evidence="1 18">
        <text>a 1,2-diacyl-sn-glycero-3-phosphate + CTP + H(+) = a CDP-1,2-diacyl-sn-glycerol + diphosphate</text>
        <dbReference type="Rhea" id="RHEA:16229"/>
        <dbReference type="ChEBI" id="CHEBI:15378"/>
        <dbReference type="ChEBI" id="CHEBI:33019"/>
        <dbReference type="ChEBI" id="CHEBI:37563"/>
        <dbReference type="ChEBI" id="CHEBI:58332"/>
        <dbReference type="ChEBI" id="CHEBI:58608"/>
        <dbReference type="EC" id="2.7.7.41"/>
    </reaction>
</comment>
<accession>D7BGM1</accession>
<dbReference type="Proteomes" id="UP000001916">
    <property type="component" value="Chromosome"/>
</dbReference>
<evidence type="ECO:0000256" key="16">
    <source>
        <dbReference type="ARBA" id="ARBA00023209"/>
    </source>
</evidence>
<dbReference type="GO" id="GO:0004605">
    <property type="term" value="F:phosphatidate cytidylyltransferase activity"/>
    <property type="evidence" value="ECO:0007669"/>
    <property type="project" value="UniProtKB-EC"/>
</dbReference>
<evidence type="ECO:0000256" key="17">
    <source>
        <dbReference type="ARBA" id="ARBA00023264"/>
    </source>
</evidence>
<comment type="subcellular location">
    <subcellularLocation>
        <location evidence="2">Cell membrane</location>
        <topology evidence="2">Multi-pass membrane protein</topology>
    </subcellularLocation>
</comment>
<keyword evidence="12 18" id="KW-0548">Nucleotidyltransferase</keyword>
<dbReference type="InterPro" id="IPR000374">
    <property type="entry name" value="PC_trans"/>
</dbReference>
<dbReference type="PANTHER" id="PTHR46382">
    <property type="entry name" value="PHOSPHATIDATE CYTIDYLYLTRANSFERASE"/>
    <property type="match status" value="1"/>
</dbReference>
<evidence type="ECO:0000256" key="1">
    <source>
        <dbReference type="ARBA" id="ARBA00001698"/>
    </source>
</evidence>
<keyword evidence="15 19" id="KW-0472">Membrane</keyword>
<evidence type="ECO:0000256" key="15">
    <source>
        <dbReference type="ARBA" id="ARBA00023136"/>
    </source>
</evidence>
<dbReference type="PROSITE" id="PS01315">
    <property type="entry name" value="CDS"/>
    <property type="match status" value="1"/>
</dbReference>
<feature type="transmembrane region" description="Helical" evidence="19">
    <location>
        <begin position="204"/>
        <end position="224"/>
    </location>
</feature>